<protein>
    <submittedName>
        <fullName evidence="4">Sulfonate ABC transporter substrate-binding protein</fullName>
    </submittedName>
</protein>
<dbReference type="Proteomes" id="UP001500466">
    <property type="component" value="Unassembled WGS sequence"/>
</dbReference>
<keyword evidence="2" id="KW-0732">Signal</keyword>
<dbReference type="SUPFAM" id="SSF53850">
    <property type="entry name" value="Periplasmic binding protein-like II"/>
    <property type="match status" value="1"/>
</dbReference>
<dbReference type="PANTHER" id="PTHR30024">
    <property type="entry name" value="ALIPHATIC SULFONATES-BINDING PROTEIN-RELATED"/>
    <property type="match status" value="1"/>
</dbReference>
<evidence type="ECO:0000313" key="4">
    <source>
        <dbReference type="EMBL" id="GAA4968164.1"/>
    </source>
</evidence>
<feature type="chain" id="PRO_5045161048" evidence="2">
    <location>
        <begin position="28"/>
        <end position="342"/>
    </location>
</feature>
<keyword evidence="5" id="KW-1185">Reference proteome</keyword>
<accession>A0ABP9HDI1</accession>
<dbReference type="Pfam" id="PF09084">
    <property type="entry name" value="NMT1"/>
    <property type="match status" value="1"/>
</dbReference>
<dbReference type="CDD" id="cd01008">
    <property type="entry name" value="PBP2_NrtA_SsuA_CpmA_like"/>
    <property type="match status" value="1"/>
</dbReference>
<feature type="domain" description="SsuA/THI5-like" evidence="3">
    <location>
        <begin position="135"/>
        <end position="269"/>
    </location>
</feature>
<dbReference type="InterPro" id="IPR015168">
    <property type="entry name" value="SsuA/THI5"/>
</dbReference>
<evidence type="ECO:0000313" key="5">
    <source>
        <dbReference type="Proteomes" id="UP001500466"/>
    </source>
</evidence>
<proteinExistence type="predicted"/>
<evidence type="ECO:0000256" key="2">
    <source>
        <dbReference type="SAM" id="SignalP"/>
    </source>
</evidence>
<feature type="signal peptide" evidence="2">
    <location>
        <begin position="1"/>
        <end position="27"/>
    </location>
</feature>
<gene>
    <name evidence="4" type="ORF">GCM10023205_36540</name>
</gene>
<evidence type="ECO:0000259" key="3">
    <source>
        <dbReference type="Pfam" id="PF09084"/>
    </source>
</evidence>
<name>A0ABP9HDI1_9ACTN</name>
<dbReference type="EMBL" id="BAABHS010000012">
    <property type="protein sequence ID" value="GAA4968164.1"/>
    <property type="molecule type" value="Genomic_DNA"/>
</dbReference>
<dbReference type="PANTHER" id="PTHR30024:SF42">
    <property type="entry name" value="ALIPHATIC SULFONATES-BINDING PROTEIN-RELATED"/>
    <property type="match status" value="1"/>
</dbReference>
<sequence>MPTTKLRWFRRAGAAVAAAALAFTATACGGDSEAADNGGGQTVLKLIDPGNAGVLAYAKKTGVLDRELRKVNARVEWGGHYASFTAATEAIRAGAVNVQSGAISPALGYLSSTPDIKIFSFGDPVTDQRAGAGDGLVVKPDSPIKNVQDLVGKRVAVNRAGHGEYLLLLALEQAGVPVDKVERVYMQPDQAAGAFAAGKVDAWVAIVDAFPEALAQGARPIFRGRDLPSDDLNITVASNKVLAENPKAVQTYLKVVQDLTAELRANPEKFQNVFEDKGPRAASGARLQNNLETARYTNPPRLPKAEDNASIEKVAALFKKYNVLPNPVDPAAVVFDWSKVPA</sequence>
<reference evidence="5" key="1">
    <citation type="journal article" date="2019" name="Int. J. Syst. Evol. Microbiol.">
        <title>The Global Catalogue of Microorganisms (GCM) 10K type strain sequencing project: providing services to taxonomists for standard genome sequencing and annotation.</title>
        <authorList>
            <consortium name="The Broad Institute Genomics Platform"/>
            <consortium name="The Broad Institute Genome Sequencing Center for Infectious Disease"/>
            <person name="Wu L."/>
            <person name="Ma J."/>
        </authorList>
    </citation>
    <scope>NUCLEOTIDE SEQUENCE [LARGE SCALE GENOMIC DNA]</scope>
    <source>
        <strain evidence="5">JCM 17986</strain>
    </source>
</reference>
<organism evidence="4 5">
    <name type="scientific">Yinghuangia aomiensis</name>
    <dbReference type="NCBI Taxonomy" id="676205"/>
    <lineage>
        <taxon>Bacteria</taxon>
        <taxon>Bacillati</taxon>
        <taxon>Actinomycetota</taxon>
        <taxon>Actinomycetes</taxon>
        <taxon>Kitasatosporales</taxon>
        <taxon>Streptomycetaceae</taxon>
        <taxon>Yinghuangia</taxon>
    </lineage>
</organism>
<dbReference type="PROSITE" id="PS51257">
    <property type="entry name" value="PROKAR_LIPOPROTEIN"/>
    <property type="match status" value="1"/>
</dbReference>
<comment type="caution">
    <text evidence="4">The sequence shown here is derived from an EMBL/GenBank/DDBJ whole genome shotgun (WGS) entry which is preliminary data.</text>
</comment>
<dbReference type="RefSeq" id="WP_345676587.1">
    <property type="nucleotide sequence ID" value="NZ_BAABHS010000012.1"/>
</dbReference>
<dbReference type="Gene3D" id="3.40.190.10">
    <property type="entry name" value="Periplasmic binding protein-like II"/>
    <property type="match status" value="2"/>
</dbReference>
<feature type="compositionally biased region" description="Polar residues" evidence="1">
    <location>
        <begin position="286"/>
        <end position="296"/>
    </location>
</feature>
<feature type="region of interest" description="Disordered" evidence="1">
    <location>
        <begin position="277"/>
        <end position="305"/>
    </location>
</feature>
<evidence type="ECO:0000256" key="1">
    <source>
        <dbReference type="SAM" id="MobiDB-lite"/>
    </source>
</evidence>